<protein>
    <submittedName>
        <fullName evidence="1">Dimer-Tnp-hAT domain-containing protein</fullName>
    </submittedName>
</protein>
<accession>A0A8H6TI98</accession>
<organism evidence="1 2">
    <name type="scientific">Mycena chlorophos</name>
    <name type="common">Agaric fungus</name>
    <name type="synonym">Agaricus chlorophos</name>
    <dbReference type="NCBI Taxonomy" id="658473"/>
    <lineage>
        <taxon>Eukaryota</taxon>
        <taxon>Fungi</taxon>
        <taxon>Dikarya</taxon>
        <taxon>Basidiomycota</taxon>
        <taxon>Agaricomycotina</taxon>
        <taxon>Agaricomycetes</taxon>
        <taxon>Agaricomycetidae</taxon>
        <taxon>Agaricales</taxon>
        <taxon>Marasmiineae</taxon>
        <taxon>Mycenaceae</taxon>
        <taxon>Mycena</taxon>
    </lineage>
</organism>
<name>A0A8H6TI98_MYCCL</name>
<comment type="caution">
    <text evidence="1">The sequence shown here is derived from an EMBL/GenBank/DDBJ whole genome shotgun (WGS) entry which is preliminary data.</text>
</comment>
<sequence>MEKIPRDIDTVANILNLNAATTSHTLQTVCNSEDGKAVAFGDLSDEQLLKSCLTHEQIVEWQFSSRSAECWKHFNITLIDDAGVISYQLDCRFKNAKHARKMIKRSKLAQGSSNLNSDVKNKAVKRKTRKVKIANGDDTVEEVIVDGPSAEQEEDAEMQRLLDDDAAERAALSSDASADSEARDAHDDAVVSKTRQLAVKYMAEKEFVRVSASEAKAALQLLPRVTGLAKKTHDSNTVAAAFAQIVADDNTLTSDIRVLATRCQSRWNTDYDSLDSFLKLKGPVAKLLQSPDFNLKVYRLSSDQWPLAQDLHDVLDCFKDVTLKMSQGGDKRPLACDVIPEIEQLKTDLLAASKMVELADVCRVAAYGGVLILDKYLPLLAKCEAYVFAIYSSGNCDHAGPELRLLLLLSADGFNPNSTAKQTKSSKGYWIAVLNLPPDERFKLQNLFFLGSHPHPTPSVDAEGPSILAVICKELATVYDPGMFFTRTHKYPPGSH</sequence>
<dbReference type="AlphaFoldDB" id="A0A8H6TI98"/>
<dbReference type="Proteomes" id="UP000613580">
    <property type="component" value="Unassembled WGS sequence"/>
</dbReference>
<dbReference type="OrthoDB" id="3050260at2759"/>
<reference evidence="1" key="1">
    <citation type="submission" date="2020-05" db="EMBL/GenBank/DDBJ databases">
        <title>Mycena genomes resolve the evolution of fungal bioluminescence.</title>
        <authorList>
            <person name="Tsai I.J."/>
        </authorList>
    </citation>
    <scope>NUCLEOTIDE SEQUENCE</scope>
    <source>
        <strain evidence="1">110903Hualien_Pintung</strain>
    </source>
</reference>
<evidence type="ECO:0000313" key="1">
    <source>
        <dbReference type="EMBL" id="KAF7319243.1"/>
    </source>
</evidence>
<gene>
    <name evidence="1" type="ORF">HMN09_00261800</name>
</gene>
<proteinExistence type="predicted"/>
<dbReference type="EMBL" id="JACAZE010000003">
    <property type="protein sequence ID" value="KAF7319243.1"/>
    <property type="molecule type" value="Genomic_DNA"/>
</dbReference>
<dbReference type="InterPro" id="IPR012337">
    <property type="entry name" value="RNaseH-like_sf"/>
</dbReference>
<keyword evidence="2" id="KW-1185">Reference proteome</keyword>
<evidence type="ECO:0000313" key="2">
    <source>
        <dbReference type="Proteomes" id="UP000613580"/>
    </source>
</evidence>
<dbReference type="SUPFAM" id="SSF53098">
    <property type="entry name" value="Ribonuclease H-like"/>
    <property type="match status" value="1"/>
</dbReference>